<organism evidence="4 5">
    <name type="scientific">Zea mays</name>
    <name type="common">Maize</name>
    <dbReference type="NCBI Taxonomy" id="4577"/>
    <lineage>
        <taxon>Eukaryota</taxon>
        <taxon>Viridiplantae</taxon>
        <taxon>Streptophyta</taxon>
        <taxon>Embryophyta</taxon>
        <taxon>Tracheophyta</taxon>
        <taxon>Spermatophyta</taxon>
        <taxon>Magnoliopsida</taxon>
        <taxon>Liliopsida</taxon>
        <taxon>Poales</taxon>
        <taxon>Poaceae</taxon>
        <taxon>PACMAD clade</taxon>
        <taxon>Panicoideae</taxon>
        <taxon>Andropogonodae</taxon>
        <taxon>Andropogoneae</taxon>
        <taxon>Tripsacinae</taxon>
        <taxon>Zea</taxon>
    </lineage>
</organism>
<dbReference type="GO" id="GO:0004497">
    <property type="term" value="F:monooxygenase activity"/>
    <property type="evidence" value="ECO:0007669"/>
    <property type="project" value="InterPro"/>
</dbReference>
<dbReference type="GO" id="GO:0020037">
    <property type="term" value="F:heme binding"/>
    <property type="evidence" value="ECO:0007669"/>
    <property type="project" value="InterPro"/>
</dbReference>
<comment type="similarity">
    <text evidence="1">Belongs to the cytochrome P450 family.</text>
</comment>
<dbReference type="InterPro" id="IPR002397">
    <property type="entry name" value="Cyt_P450_B"/>
</dbReference>
<evidence type="ECO:0000256" key="2">
    <source>
        <dbReference type="ARBA" id="ARBA00022723"/>
    </source>
</evidence>
<reference evidence="4" key="2">
    <citation type="submission" date="2019-07" db="EMBL/GenBank/DDBJ databases">
        <authorList>
            <person name="Seetharam A."/>
            <person name="Woodhouse M."/>
            <person name="Cannon E."/>
        </authorList>
    </citation>
    <scope>NUCLEOTIDE SEQUENCE [LARGE SCALE GENOMIC DNA]</scope>
    <source>
        <strain evidence="4">cv. B73</strain>
    </source>
</reference>
<evidence type="ECO:0000256" key="3">
    <source>
        <dbReference type="ARBA" id="ARBA00023004"/>
    </source>
</evidence>
<dbReference type="Gene3D" id="1.10.630.10">
    <property type="entry name" value="Cytochrome P450"/>
    <property type="match status" value="1"/>
</dbReference>
<dbReference type="InParanoid" id="A0A804LSE6"/>
<keyword evidence="3" id="KW-0408">Iron</keyword>
<evidence type="ECO:0000256" key="1">
    <source>
        <dbReference type="ARBA" id="ARBA00010617"/>
    </source>
</evidence>
<name>A0A804LSE6_MAIZE</name>
<dbReference type="InterPro" id="IPR036396">
    <property type="entry name" value="Cyt_P450_sf"/>
</dbReference>
<dbReference type="GO" id="GO:0005506">
    <property type="term" value="F:iron ion binding"/>
    <property type="evidence" value="ECO:0007669"/>
    <property type="project" value="InterPro"/>
</dbReference>
<reference evidence="4" key="3">
    <citation type="submission" date="2021-05" db="UniProtKB">
        <authorList>
            <consortium name="EnsemblPlants"/>
        </authorList>
    </citation>
    <scope>IDENTIFICATION</scope>
    <source>
        <strain evidence="4">cv. B73</strain>
    </source>
</reference>
<dbReference type="PRINTS" id="PR00359">
    <property type="entry name" value="BP450"/>
</dbReference>
<keyword evidence="5" id="KW-1185">Reference proteome</keyword>
<dbReference type="Pfam" id="PF00067">
    <property type="entry name" value="p450"/>
    <property type="match status" value="1"/>
</dbReference>
<evidence type="ECO:0000313" key="4">
    <source>
        <dbReference type="EnsemblPlants" id="Zm00001eb033010_P001"/>
    </source>
</evidence>
<dbReference type="EnsemblPlants" id="Zm00001eb033010_T001">
    <property type="protein sequence ID" value="Zm00001eb033010_P001"/>
    <property type="gene ID" value="Zm00001eb033010"/>
</dbReference>
<dbReference type="AlphaFoldDB" id="A0A804LSE6"/>
<proteinExistence type="inferred from homology"/>
<protein>
    <submittedName>
        <fullName evidence="4">Uncharacterized protein</fullName>
    </submittedName>
</protein>
<sequence>MRVASILSFTFREAVEDVEYQGYLIPKGWKVLPLFRNSHHNPDHFPCPDKFDPSRFEVQFNQQRVGIKSIIALDHLKIIFIWMVKCEIEHERDCKFV</sequence>
<accession>A0A804LSE6</accession>
<dbReference type="GO" id="GO:0016705">
    <property type="term" value="F:oxidoreductase activity, acting on paired donors, with incorporation or reduction of molecular oxygen"/>
    <property type="evidence" value="ECO:0007669"/>
    <property type="project" value="InterPro"/>
</dbReference>
<dbReference type="SUPFAM" id="SSF48264">
    <property type="entry name" value="Cytochrome P450"/>
    <property type="match status" value="1"/>
</dbReference>
<keyword evidence="2" id="KW-0479">Metal-binding</keyword>
<evidence type="ECO:0000313" key="5">
    <source>
        <dbReference type="Proteomes" id="UP000007305"/>
    </source>
</evidence>
<dbReference type="PANTHER" id="PTHR24286">
    <property type="entry name" value="CYTOCHROME P450 26"/>
    <property type="match status" value="1"/>
</dbReference>
<dbReference type="Proteomes" id="UP000007305">
    <property type="component" value="Chromosome 1"/>
</dbReference>
<dbReference type="PANTHER" id="PTHR24286:SF10">
    <property type="entry name" value="ABSCISIC ACID 8'-HYDROXYLASE 1"/>
    <property type="match status" value="1"/>
</dbReference>
<dbReference type="Gramene" id="Zm00001eb033010_T001">
    <property type="protein sequence ID" value="Zm00001eb033010_P001"/>
    <property type="gene ID" value="Zm00001eb033010"/>
</dbReference>
<dbReference type="InterPro" id="IPR001128">
    <property type="entry name" value="Cyt_P450"/>
</dbReference>
<reference evidence="5" key="1">
    <citation type="submission" date="2015-12" db="EMBL/GenBank/DDBJ databases">
        <title>Update maize B73 reference genome by single molecule sequencing technologies.</title>
        <authorList>
            <consortium name="Maize Genome Sequencing Project"/>
            <person name="Ware D."/>
        </authorList>
    </citation>
    <scope>NUCLEOTIDE SEQUENCE [LARGE SCALE GENOMIC DNA]</scope>
    <source>
        <strain evidence="5">cv. B73</strain>
    </source>
</reference>